<dbReference type="Proteomes" id="UP000076154">
    <property type="component" value="Unassembled WGS sequence"/>
</dbReference>
<dbReference type="AlphaFoldDB" id="A0A369J4J1"/>
<proteinExistence type="predicted"/>
<gene>
    <name evidence="1" type="ORF">Hypma_002525</name>
</gene>
<comment type="caution">
    <text evidence="1">The sequence shown here is derived from an EMBL/GenBank/DDBJ whole genome shotgun (WGS) entry which is preliminary data.</text>
</comment>
<protein>
    <submittedName>
        <fullName evidence="1">Uncharacterized protein</fullName>
    </submittedName>
</protein>
<evidence type="ECO:0000313" key="2">
    <source>
        <dbReference type="Proteomes" id="UP000076154"/>
    </source>
</evidence>
<keyword evidence="2" id="KW-1185">Reference proteome</keyword>
<dbReference type="OrthoDB" id="2269034at2759"/>
<dbReference type="SUPFAM" id="SSF52047">
    <property type="entry name" value="RNI-like"/>
    <property type="match status" value="1"/>
</dbReference>
<dbReference type="Gene3D" id="3.80.10.10">
    <property type="entry name" value="Ribonuclease Inhibitor"/>
    <property type="match status" value="1"/>
</dbReference>
<evidence type="ECO:0000313" key="1">
    <source>
        <dbReference type="EMBL" id="RDB16888.1"/>
    </source>
</evidence>
<reference evidence="1" key="1">
    <citation type="submission" date="2018-04" db="EMBL/GenBank/DDBJ databases">
        <title>Whole genome sequencing of Hypsizygus marmoreus.</title>
        <authorList>
            <person name="Choi I.-G."/>
            <person name="Min B."/>
            <person name="Kim J.-G."/>
            <person name="Kim S."/>
            <person name="Oh Y.-L."/>
            <person name="Kong W.-S."/>
            <person name="Park H."/>
            <person name="Jeong J."/>
            <person name="Song E.-S."/>
        </authorList>
    </citation>
    <scope>NUCLEOTIDE SEQUENCE [LARGE SCALE GENOMIC DNA]</scope>
    <source>
        <strain evidence="1">51987-8</strain>
    </source>
</reference>
<sequence length="496" mass="55590">MEDFCLFPEDHKAIVSAATNNEFLPASLHSTVHRLITDTERSTELLDDEIVRAQAVIDRLHNQHSRLVSQLQDYRTVVAPHRKLPVEMLREIFITCSRDPLRIPVQLDRAPWTLARVCSKWRRIALSTTALWSNIHVPHIYDSKSAKKYIQVVRALCDYGVNSPISLDVLLNYRPGAGADDDVVKELTQLLVVSAARLEHLSFHGDCLSIHSLLSLPPGSMQKLSSLKLADLVFATSRSDACTALHNAPNLRRVTFIYTLPSKMDDIPFSQLTHLTIVKTEMTSATAFHILVLCGDLVECALHFKNSDQVKLGGYTQSKTKTISQLKVLRLQVAADQGAPFLWISFLRLPSLVDFRFANFDRSLEWHPSWTPVITHSGRLENLDLCVNISAPDLEEVLGGTPNLLELDVSPTLLLISVISRMSRGDLLPHLKSLRWCILSLSTESDACLDMLESRKHGGNGAAHIAEVGFSLSPPRLYHPRVKKLIEDGWDMRFLA</sequence>
<accession>A0A369J4J1</accession>
<name>A0A369J4J1_HYPMA</name>
<organism evidence="1 2">
    <name type="scientific">Hypsizygus marmoreus</name>
    <name type="common">White beech mushroom</name>
    <name type="synonym">Agaricus marmoreus</name>
    <dbReference type="NCBI Taxonomy" id="39966"/>
    <lineage>
        <taxon>Eukaryota</taxon>
        <taxon>Fungi</taxon>
        <taxon>Dikarya</taxon>
        <taxon>Basidiomycota</taxon>
        <taxon>Agaricomycotina</taxon>
        <taxon>Agaricomycetes</taxon>
        <taxon>Agaricomycetidae</taxon>
        <taxon>Agaricales</taxon>
        <taxon>Tricholomatineae</taxon>
        <taxon>Lyophyllaceae</taxon>
        <taxon>Hypsizygus</taxon>
    </lineage>
</organism>
<dbReference type="InterPro" id="IPR032675">
    <property type="entry name" value="LRR_dom_sf"/>
</dbReference>
<dbReference type="InParanoid" id="A0A369J4J1"/>
<dbReference type="EMBL" id="LUEZ02000122">
    <property type="protein sequence ID" value="RDB16888.1"/>
    <property type="molecule type" value="Genomic_DNA"/>
</dbReference>